<comment type="caution">
    <text evidence="1">The sequence shown here is derived from an EMBL/GenBank/DDBJ whole genome shotgun (WGS) entry which is preliminary data.</text>
</comment>
<evidence type="ECO:0000313" key="1">
    <source>
        <dbReference type="EMBL" id="TYD00791.1"/>
    </source>
</evidence>
<proteinExistence type="predicted"/>
<keyword evidence="2" id="KW-1185">Reference proteome</keyword>
<dbReference type="OrthoDB" id="4950237at2"/>
<protein>
    <submittedName>
        <fullName evidence="1">Uncharacterized protein</fullName>
    </submittedName>
</protein>
<evidence type="ECO:0000313" key="2">
    <source>
        <dbReference type="Proteomes" id="UP000323410"/>
    </source>
</evidence>
<gene>
    <name evidence="1" type="ORF">FQ377_03880</name>
</gene>
<reference evidence="1 2" key="1">
    <citation type="submission" date="2019-08" db="EMBL/GenBank/DDBJ databases">
        <title>Genone of Arthrobacter echini P9.</title>
        <authorList>
            <person name="Bowman J.P."/>
        </authorList>
    </citation>
    <scope>NUCLEOTIDE SEQUENCE [LARGE SCALE GENOMIC DNA]</scope>
    <source>
        <strain evidence="1 2">P9</strain>
    </source>
</reference>
<sequence>MFDRIDSTVRLFLGPADRSEGDLPVVHRHDEAEDFSEETLGSIEIHEDSLGHHYAQQRRQPEQ</sequence>
<dbReference type="EMBL" id="VSLD01000001">
    <property type="protein sequence ID" value="TYD00791.1"/>
    <property type="molecule type" value="Genomic_DNA"/>
</dbReference>
<accession>A0A5D0XVZ9</accession>
<name>A0A5D0XVZ9_9MICC</name>
<dbReference type="AlphaFoldDB" id="A0A5D0XVZ9"/>
<dbReference type="Proteomes" id="UP000323410">
    <property type="component" value="Unassembled WGS sequence"/>
</dbReference>
<organism evidence="1 2">
    <name type="scientific">Arthrobacter echini</name>
    <dbReference type="NCBI Taxonomy" id="1529066"/>
    <lineage>
        <taxon>Bacteria</taxon>
        <taxon>Bacillati</taxon>
        <taxon>Actinomycetota</taxon>
        <taxon>Actinomycetes</taxon>
        <taxon>Micrococcales</taxon>
        <taxon>Micrococcaceae</taxon>
        <taxon>Arthrobacter</taxon>
    </lineage>
</organism>